<evidence type="ECO:0000256" key="1">
    <source>
        <dbReference type="ARBA" id="ARBA00001066"/>
    </source>
</evidence>
<dbReference type="InterPro" id="IPR035902">
    <property type="entry name" value="Nuc_phospho_transferase"/>
</dbReference>
<dbReference type="SUPFAM" id="SSF47648">
    <property type="entry name" value="Nucleoside phosphorylase/phosphoribosyltransferase N-terminal domain"/>
    <property type="match status" value="1"/>
</dbReference>
<keyword evidence="7" id="KW-0328">Glycosyltransferase</keyword>
<evidence type="ECO:0000256" key="3">
    <source>
        <dbReference type="ARBA" id="ARBA00006915"/>
    </source>
</evidence>
<evidence type="ECO:0000256" key="7">
    <source>
        <dbReference type="ARBA" id="ARBA00022676"/>
    </source>
</evidence>
<proteinExistence type="inferred from homology"/>
<comment type="subunit">
    <text evidence="4">Homodimer.</text>
</comment>
<evidence type="ECO:0000256" key="2">
    <source>
        <dbReference type="ARBA" id="ARBA00003877"/>
    </source>
</evidence>
<dbReference type="Gene3D" id="3.40.1030.10">
    <property type="entry name" value="Nucleoside phosphorylase/phosphoribosyltransferase catalytic domain"/>
    <property type="match status" value="1"/>
</dbReference>
<dbReference type="InterPro" id="IPR000312">
    <property type="entry name" value="Glycosyl_Trfase_fam3"/>
</dbReference>
<dbReference type="NCBIfam" id="TIGR02644">
    <property type="entry name" value="Y_phosphoryl"/>
    <property type="match status" value="1"/>
</dbReference>
<accession>A0A830QSR6</accession>
<dbReference type="AlphaFoldDB" id="A0A830QSR6"/>
<sequence length="442" mass="47055">MRIYDVIEKKAAHHELTKEELQFFVEGLCSGKVPDYQAAALIMAMFLNGMSDQETADLTAVMADSGEHIDLSGIDGVKVDKHSTGGIGDKTTLIIGPIIAACGGKMAKMSGRGLGCTGGTIDKLESIPGFQTSLTQEQFIHNVNAIGMAVTGQTANVAPADKKIYALRDVTATVASIPLIASSIMSKKLASGADKLVLDVKMGSGAFVKDLDGAKKLAEMMVRIGEMNGRETVAVITNMNRPLGKRVGNLLEVQEAEQTLQGRGPEDLTEVCLCLAAQMLSLAGKGSYQACYEMAEATLKNGAAQAAFQSFIQAQGGAYDVIAHPERYYEKPAERTIHAKQSGYLQILSAEEIGRASMMLGAGRETKDSRLDYTAGIVFHKNIGDAVDHGEALCTLYAQDSSRFQEAAAVLAGTVTVTGRQLKPEPLIFIKMEGHPSCVGMR</sequence>
<dbReference type="Pfam" id="PF02885">
    <property type="entry name" value="Glycos_trans_3N"/>
    <property type="match status" value="1"/>
</dbReference>
<dbReference type="NCBIfam" id="NF004490">
    <property type="entry name" value="PRK05820.1"/>
    <property type="match status" value="1"/>
</dbReference>
<dbReference type="GO" id="GO:0009032">
    <property type="term" value="F:thymidine phosphorylase activity"/>
    <property type="evidence" value="ECO:0007669"/>
    <property type="project" value="TreeGrafter"/>
</dbReference>
<feature type="domain" description="Pyrimidine nucleoside phosphorylase C-terminal" evidence="11">
    <location>
        <begin position="344"/>
        <end position="418"/>
    </location>
</feature>
<dbReference type="Gene3D" id="1.20.970.10">
    <property type="entry name" value="Transferase, Pyrimidine Nucleoside Phosphorylase, Chain C"/>
    <property type="match status" value="1"/>
</dbReference>
<keyword evidence="8" id="KW-0808">Transferase</keyword>
<keyword evidence="12" id="KW-0614">Plasmid</keyword>
<evidence type="ECO:0000256" key="9">
    <source>
        <dbReference type="ARBA" id="ARBA00048453"/>
    </source>
</evidence>
<dbReference type="Pfam" id="PF07831">
    <property type="entry name" value="PYNP_C"/>
    <property type="match status" value="1"/>
</dbReference>
<dbReference type="InterPro" id="IPR018090">
    <property type="entry name" value="Pyrmidine_PPas_bac/euk"/>
</dbReference>
<evidence type="ECO:0000256" key="6">
    <source>
        <dbReference type="ARBA" id="ARBA00014680"/>
    </source>
</evidence>
<organism evidence="12 13">
    <name type="scientific">Pusillibacter faecalis</name>
    <dbReference type="NCBI Taxonomy" id="2714358"/>
    <lineage>
        <taxon>Bacteria</taxon>
        <taxon>Bacillati</taxon>
        <taxon>Bacillota</taxon>
        <taxon>Clostridia</taxon>
        <taxon>Eubacteriales</taxon>
        <taxon>Oscillospiraceae</taxon>
        <taxon>Pusillibacter</taxon>
    </lineage>
</organism>
<dbReference type="PANTHER" id="PTHR10515:SF0">
    <property type="entry name" value="THYMIDINE PHOSPHORYLASE"/>
    <property type="match status" value="1"/>
</dbReference>
<dbReference type="InterPro" id="IPR036566">
    <property type="entry name" value="PYNP-like_C_sf"/>
</dbReference>
<dbReference type="InterPro" id="IPR017459">
    <property type="entry name" value="Glycosyl_Trfase_fam3_N_dom"/>
</dbReference>
<evidence type="ECO:0000256" key="8">
    <source>
        <dbReference type="ARBA" id="ARBA00022679"/>
    </source>
</evidence>
<evidence type="ECO:0000256" key="4">
    <source>
        <dbReference type="ARBA" id="ARBA00011738"/>
    </source>
</evidence>
<dbReference type="EMBL" id="AP023421">
    <property type="protein sequence ID" value="BCK85825.1"/>
    <property type="molecule type" value="Genomic_DNA"/>
</dbReference>
<dbReference type="InterPro" id="IPR013102">
    <property type="entry name" value="PYNP_C"/>
</dbReference>
<dbReference type="Pfam" id="PF00591">
    <property type="entry name" value="Glycos_transf_3"/>
    <property type="match status" value="1"/>
</dbReference>
<name>A0A830QSR6_9FIRM</name>
<comment type="catalytic activity">
    <reaction evidence="1">
        <text>2'-deoxyuridine + phosphate = 2-deoxy-alpha-D-ribose 1-phosphate + uracil</text>
        <dbReference type="Rhea" id="RHEA:22824"/>
        <dbReference type="ChEBI" id="CHEBI:16450"/>
        <dbReference type="ChEBI" id="CHEBI:17568"/>
        <dbReference type="ChEBI" id="CHEBI:43474"/>
        <dbReference type="ChEBI" id="CHEBI:57259"/>
        <dbReference type="EC" id="2.4.2.2"/>
    </reaction>
</comment>
<evidence type="ECO:0000256" key="5">
    <source>
        <dbReference type="ARBA" id="ARBA00011889"/>
    </source>
</evidence>
<dbReference type="GO" id="GO:0005829">
    <property type="term" value="C:cytosol"/>
    <property type="evidence" value="ECO:0007669"/>
    <property type="project" value="TreeGrafter"/>
</dbReference>
<dbReference type="PANTHER" id="PTHR10515">
    <property type="entry name" value="THYMIDINE PHOSPHORYLASE"/>
    <property type="match status" value="1"/>
</dbReference>
<dbReference type="SUPFAM" id="SSF52418">
    <property type="entry name" value="Nucleoside phosphorylase/phosphoribosyltransferase catalytic domain"/>
    <property type="match status" value="1"/>
</dbReference>
<reference evidence="12" key="1">
    <citation type="submission" date="2020-09" db="EMBL/GenBank/DDBJ databases">
        <title>New species isolated from human feces.</title>
        <authorList>
            <person name="Kitahara M."/>
            <person name="Shigeno Y."/>
            <person name="Shime M."/>
            <person name="Matsumoto Y."/>
            <person name="Nakamura S."/>
            <person name="Motooka D."/>
            <person name="Fukuoka S."/>
            <person name="Nishikawa H."/>
            <person name="Benno Y."/>
        </authorList>
    </citation>
    <scope>NUCLEOTIDE SEQUENCE</scope>
    <source>
        <strain evidence="12">MM59</strain>
        <plasmid evidence="12">pMM59_01</plasmid>
    </source>
</reference>
<evidence type="ECO:0000256" key="10">
    <source>
        <dbReference type="ARBA" id="ARBA00048525"/>
    </source>
</evidence>
<dbReference type="GO" id="GO:0006206">
    <property type="term" value="P:pyrimidine nucleobase metabolic process"/>
    <property type="evidence" value="ECO:0007669"/>
    <property type="project" value="InterPro"/>
</dbReference>
<dbReference type="PIRSF" id="PIRSF000478">
    <property type="entry name" value="TP_PyNP"/>
    <property type="match status" value="1"/>
</dbReference>
<dbReference type="SUPFAM" id="SSF54680">
    <property type="entry name" value="Pyrimidine nucleoside phosphorylase C-terminal domain"/>
    <property type="match status" value="1"/>
</dbReference>
<dbReference type="KEGG" id="pfaa:MM59RIKEN_31440"/>
<evidence type="ECO:0000313" key="12">
    <source>
        <dbReference type="EMBL" id="BCK85825.1"/>
    </source>
</evidence>
<dbReference type="Gene3D" id="3.90.1170.30">
    <property type="entry name" value="Pyrimidine nucleoside phosphorylase-like, C-terminal domain"/>
    <property type="match status" value="1"/>
</dbReference>
<dbReference type="InterPro" id="IPR000053">
    <property type="entry name" value="Thymidine/pyrmidine_PPase"/>
</dbReference>
<dbReference type="RefSeq" id="WP_213543799.1">
    <property type="nucleotide sequence ID" value="NZ_AP023421.1"/>
</dbReference>
<dbReference type="SMART" id="SM00941">
    <property type="entry name" value="PYNP_C"/>
    <property type="match status" value="1"/>
</dbReference>
<comment type="catalytic activity">
    <reaction evidence="9">
        <text>uridine + phosphate = alpha-D-ribose 1-phosphate + uracil</text>
        <dbReference type="Rhea" id="RHEA:24388"/>
        <dbReference type="ChEBI" id="CHEBI:16704"/>
        <dbReference type="ChEBI" id="CHEBI:17568"/>
        <dbReference type="ChEBI" id="CHEBI:43474"/>
        <dbReference type="ChEBI" id="CHEBI:57720"/>
        <dbReference type="EC" id="2.4.2.2"/>
    </reaction>
</comment>
<evidence type="ECO:0000313" key="13">
    <source>
        <dbReference type="Proteomes" id="UP000679848"/>
    </source>
</evidence>
<dbReference type="PROSITE" id="PS00647">
    <property type="entry name" value="THYMID_PHOSPHORYLASE"/>
    <property type="match status" value="1"/>
</dbReference>
<protein>
    <recommendedName>
        <fullName evidence="6">Pyrimidine-nucleoside phosphorylase</fullName>
        <ecNumber evidence="5">2.4.2.2</ecNumber>
    </recommendedName>
</protein>
<dbReference type="Proteomes" id="UP000679848">
    <property type="component" value="Plasmid pMM59_01"/>
</dbReference>
<dbReference type="GO" id="GO:0004645">
    <property type="term" value="F:1,4-alpha-oligoglucan phosphorylase activity"/>
    <property type="evidence" value="ECO:0007669"/>
    <property type="project" value="InterPro"/>
</dbReference>
<dbReference type="GO" id="GO:0006213">
    <property type="term" value="P:pyrimidine nucleoside metabolic process"/>
    <property type="evidence" value="ECO:0007669"/>
    <property type="project" value="InterPro"/>
</dbReference>
<dbReference type="InterPro" id="IPR017872">
    <property type="entry name" value="Pyrmidine_PPase_CS"/>
</dbReference>
<evidence type="ECO:0000259" key="11">
    <source>
        <dbReference type="SMART" id="SM00941"/>
    </source>
</evidence>
<comment type="catalytic activity">
    <reaction evidence="10">
        <text>thymidine + phosphate = 2-deoxy-alpha-D-ribose 1-phosphate + thymine</text>
        <dbReference type="Rhea" id="RHEA:16037"/>
        <dbReference type="ChEBI" id="CHEBI:17748"/>
        <dbReference type="ChEBI" id="CHEBI:17821"/>
        <dbReference type="ChEBI" id="CHEBI:43474"/>
        <dbReference type="ChEBI" id="CHEBI:57259"/>
        <dbReference type="EC" id="2.4.2.2"/>
    </reaction>
</comment>
<dbReference type="EC" id="2.4.2.2" evidence="5"/>
<dbReference type="FunFam" id="3.40.1030.10:FF:000003">
    <property type="entry name" value="Pyrimidine-nucleoside phosphorylase"/>
    <property type="match status" value="1"/>
</dbReference>
<comment type="similarity">
    <text evidence="3">Belongs to the thymidine/pyrimidine-nucleoside phosphorylase family.</text>
</comment>
<gene>
    <name evidence="12" type="primary">pdp</name>
    <name evidence="12" type="ORF">MM59RIKEN_31440</name>
</gene>
<dbReference type="InterPro" id="IPR036320">
    <property type="entry name" value="Glycosyl_Trfase_fam3_N_dom_sf"/>
</dbReference>
<geneLocation type="plasmid" evidence="12 13">
    <name>pMM59_01</name>
</geneLocation>
<keyword evidence="13" id="KW-1185">Reference proteome</keyword>
<comment type="function">
    <text evidence="2">Catalyzes phosphorolysis of the pyrimidine nucleosides uridine, thymidine and 2'-deoxyuridine with the formation of the corresponding pyrimidine base and ribose-1-phosphate.</text>
</comment>